<dbReference type="AlphaFoldDB" id="A0A8B8IRP0"/>
<dbReference type="InterPro" id="IPR013549">
    <property type="entry name" value="DUF1731"/>
</dbReference>
<dbReference type="OrthoDB" id="276721at2759"/>
<dbReference type="InterPro" id="IPR036291">
    <property type="entry name" value="NAD(P)-bd_dom_sf"/>
</dbReference>
<evidence type="ECO:0000313" key="3">
    <source>
        <dbReference type="Proteomes" id="UP001652626"/>
    </source>
</evidence>
<keyword evidence="3" id="KW-1185">Reference proteome</keyword>
<dbReference type="PANTHER" id="PTHR11092">
    <property type="entry name" value="SUGAR NUCLEOTIDE EPIMERASE RELATED"/>
    <property type="match status" value="1"/>
</dbReference>
<sequence length="301" mass="33189">MAAKKVLIGGGTGFVGTRTNKLLRASNYNVVNISRMPAANNISWTSLEASGLPSNTCAVVNLAGQQFMDFTKIWTPGFKQNVLNSRVFTTRALATAINKSKNKPKVFVLVTGVGAYEPSETNKYDESSPSTGNDFFSKLLVEWEKAAYVDPPVRLVIIRSGVVLGREGGMIKNMILPFFFGLGGPIASGKQFLPWIHIEDLTRLIQFAIENQEVKGILNGVAPQVITNVDFTKAFAKALSRPAFFTVPEFVLNILLHKERAMMLTKGQHVTPKRTLEYGFQFKYPNIDAACAECAHLFSKY</sequence>
<dbReference type="GeneID" id="113402989"/>
<evidence type="ECO:0000313" key="4">
    <source>
        <dbReference type="RefSeq" id="XP_026499177.1"/>
    </source>
</evidence>
<feature type="domain" description="NAD-dependent epimerase/dehydratase" evidence="1">
    <location>
        <begin position="6"/>
        <end position="213"/>
    </location>
</feature>
<accession>A0A8B8IRP0</accession>
<dbReference type="Gene3D" id="3.40.50.720">
    <property type="entry name" value="NAD(P)-binding Rossmann-like Domain"/>
    <property type="match status" value="1"/>
</dbReference>
<dbReference type="RefSeq" id="XP_026499177.1">
    <property type="nucleotide sequence ID" value="XM_026643392.2"/>
</dbReference>
<proteinExistence type="predicted"/>
<dbReference type="Proteomes" id="UP001652626">
    <property type="component" value="Chromosome 16"/>
</dbReference>
<dbReference type="SUPFAM" id="SSF51735">
    <property type="entry name" value="NAD(P)-binding Rossmann-fold domains"/>
    <property type="match status" value="1"/>
</dbReference>
<organism evidence="3 4">
    <name type="scientific">Vanessa tameamea</name>
    <name type="common">Kamehameha butterfly</name>
    <dbReference type="NCBI Taxonomy" id="334116"/>
    <lineage>
        <taxon>Eukaryota</taxon>
        <taxon>Metazoa</taxon>
        <taxon>Ecdysozoa</taxon>
        <taxon>Arthropoda</taxon>
        <taxon>Hexapoda</taxon>
        <taxon>Insecta</taxon>
        <taxon>Pterygota</taxon>
        <taxon>Neoptera</taxon>
        <taxon>Endopterygota</taxon>
        <taxon>Lepidoptera</taxon>
        <taxon>Glossata</taxon>
        <taxon>Ditrysia</taxon>
        <taxon>Papilionoidea</taxon>
        <taxon>Nymphalidae</taxon>
        <taxon>Nymphalinae</taxon>
        <taxon>Vanessa</taxon>
    </lineage>
</organism>
<dbReference type="Pfam" id="PF01370">
    <property type="entry name" value="Epimerase"/>
    <property type="match status" value="1"/>
</dbReference>
<protein>
    <submittedName>
        <fullName evidence="4">Epimerase family protein SDR39U1</fullName>
    </submittedName>
</protein>
<dbReference type="CTD" id="56948"/>
<feature type="domain" description="DUF1731" evidence="2">
    <location>
        <begin position="247"/>
        <end position="293"/>
    </location>
</feature>
<dbReference type="NCBIfam" id="TIGR01777">
    <property type="entry name" value="yfcH"/>
    <property type="match status" value="1"/>
</dbReference>
<dbReference type="OMA" id="YLPWIHI"/>
<dbReference type="InterPro" id="IPR010099">
    <property type="entry name" value="SDR39U1"/>
</dbReference>
<name>A0A8B8IRP0_VANTA</name>
<dbReference type="CDD" id="cd05242">
    <property type="entry name" value="SDR_a8"/>
    <property type="match status" value="1"/>
</dbReference>
<dbReference type="Pfam" id="PF08338">
    <property type="entry name" value="DUF1731"/>
    <property type="match status" value="1"/>
</dbReference>
<reference evidence="4" key="1">
    <citation type="submission" date="2025-08" db="UniProtKB">
        <authorList>
            <consortium name="RefSeq"/>
        </authorList>
    </citation>
    <scope>IDENTIFICATION</scope>
    <source>
        <tissue evidence="4">Whole body</tissue>
    </source>
</reference>
<dbReference type="PANTHER" id="PTHR11092:SF0">
    <property type="entry name" value="EPIMERASE FAMILY PROTEIN SDR39U1"/>
    <property type="match status" value="1"/>
</dbReference>
<gene>
    <name evidence="4" type="primary">LOC113402989</name>
</gene>
<evidence type="ECO:0000259" key="1">
    <source>
        <dbReference type="Pfam" id="PF01370"/>
    </source>
</evidence>
<evidence type="ECO:0000259" key="2">
    <source>
        <dbReference type="Pfam" id="PF08338"/>
    </source>
</evidence>
<dbReference type="InterPro" id="IPR001509">
    <property type="entry name" value="Epimerase_deHydtase"/>
</dbReference>